<dbReference type="RefSeq" id="WP_005579982.1">
    <property type="nucleotide sequence ID" value="NZ_FORO01000024.1"/>
</dbReference>
<dbReference type="PRINTS" id="PR00368">
    <property type="entry name" value="FADPNR"/>
</dbReference>
<keyword evidence="3" id="KW-0285">Flavoprotein</keyword>
<name>A0A1I3QP48_9EURY</name>
<evidence type="ECO:0000313" key="8">
    <source>
        <dbReference type="Proteomes" id="UP000182829"/>
    </source>
</evidence>
<dbReference type="InterPro" id="IPR051169">
    <property type="entry name" value="NADH-Q_oxidoreductase"/>
</dbReference>
<dbReference type="PANTHER" id="PTHR42913:SF3">
    <property type="entry name" value="64 KDA MITOCHONDRIAL NADH DEHYDROGENASE (EUROFUNG)"/>
    <property type="match status" value="1"/>
</dbReference>
<accession>A0A1I3QP48</accession>
<comment type="cofactor">
    <cofactor evidence="1">
        <name>FAD</name>
        <dbReference type="ChEBI" id="CHEBI:57692"/>
    </cofactor>
</comment>
<evidence type="ECO:0000256" key="4">
    <source>
        <dbReference type="ARBA" id="ARBA00022827"/>
    </source>
</evidence>
<dbReference type="InterPro" id="IPR036188">
    <property type="entry name" value="FAD/NAD-bd_sf"/>
</dbReference>
<dbReference type="GO" id="GO:0019646">
    <property type="term" value="P:aerobic electron transport chain"/>
    <property type="evidence" value="ECO:0007669"/>
    <property type="project" value="TreeGrafter"/>
</dbReference>
<dbReference type="PANTHER" id="PTHR42913">
    <property type="entry name" value="APOPTOSIS-INDUCING FACTOR 1"/>
    <property type="match status" value="1"/>
</dbReference>
<reference evidence="7 8" key="1">
    <citation type="submission" date="2016-10" db="EMBL/GenBank/DDBJ databases">
        <authorList>
            <person name="de Groot N.N."/>
        </authorList>
    </citation>
    <scope>NUCLEOTIDE SEQUENCE [LARGE SCALE GENOMIC DNA]</scope>
    <source>
        <strain evidence="7 8">SP2</strain>
    </source>
</reference>
<dbReference type="SUPFAM" id="SSF51905">
    <property type="entry name" value="FAD/NAD(P)-binding domain"/>
    <property type="match status" value="1"/>
</dbReference>
<dbReference type="InterPro" id="IPR023753">
    <property type="entry name" value="FAD/NAD-binding_dom"/>
</dbReference>
<evidence type="ECO:0000259" key="6">
    <source>
        <dbReference type="Pfam" id="PF07992"/>
    </source>
</evidence>
<dbReference type="Pfam" id="PF07992">
    <property type="entry name" value="Pyr_redox_2"/>
    <property type="match status" value="1"/>
</dbReference>
<proteinExistence type="inferred from homology"/>
<dbReference type="GO" id="GO:0003955">
    <property type="term" value="F:NAD(P)H dehydrogenase (quinone) activity"/>
    <property type="evidence" value="ECO:0007669"/>
    <property type="project" value="TreeGrafter"/>
</dbReference>
<protein>
    <submittedName>
        <fullName evidence="7">NADH dehydrogenase</fullName>
    </submittedName>
</protein>
<keyword evidence="5" id="KW-0560">Oxidoreductase</keyword>
<comment type="similarity">
    <text evidence="2">Belongs to the NADH dehydrogenase family.</text>
</comment>
<evidence type="ECO:0000256" key="2">
    <source>
        <dbReference type="ARBA" id="ARBA00005272"/>
    </source>
</evidence>
<evidence type="ECO:0000313" key="7">
    <source>
        <dbReference type="EMBL" id="SFJ35944.1"/>
    </source>
</evidence>
<evidence type="ECO:0000256" key="5">
    <source>
        <dbReference type="ARBA" id="ARBA00023002"/>
    </source>
</evidence>
<keyword evidence="4" id="KW-0274">FAD</keyword>
<dbReference type="GeneID" id="14207343"/>
<organism evidence="7 8">
    <name type="scientific">Natronobacterium gregoryi</name>
    <dbReference type="NCBI Taxonomy" id="44930"/>
    <lineage>
        <taxon>Archaea</taxon>
        <taxon>Methanobacteriati</taxon>
        <taxon>Methanobacteriota</taxon>
        <taxon>Stenosarchaea group</taxon>
        <taxon>Halobacteria</taxon>
        <taxon>Halobacteriales</taxon>
        <taxon>Natrialbaceae</taxon>
        <taxon>Natronobacterium</taxon>
    </lineage>
</organism>
<gene>
    <name evidence="7" type="ORF">SAMN05443661_12411</name>
</gene>
<dbReference type="EMBL" id="FORO01000024">
    <property type="protein sequence ID" value="SFJ35944.1"/>
    <property type="molecule type" value="Genomic_DNA"/>
</dbReference>
<evidence type="ECO:0000256" key="3">
    <source>
        <dbReference type="ARBA" id="ARBA00022630"/>
    </source>
</evidence>
<dbReference type="Proteomes" id="UP000182829">
    <property type="component" value="Unassembled WGS sequence"/>
</dbReference>
<dbReference type="AlphaFoldDB" id="A0A1I3QP48"/>
<dbReference type="OrthoDB" id="6639at2157"/>
<dbReference type="OMA" id="VDPRSYM"/>
<evidence type="ECO:0000256" key="1">
    <source>
        <dbReference type="ARBA" id="ARBA00001974"/>
    </source>
</evidence>
<sequence length="385" mass="41762">MTDNVVVLGAGYAGAGAVVELQSKLDSDAQLTWIADVDYHLLLHEVHRVVRDPNVQSDIVFPVDQIADPSTQFIQATVTGLDVDERVVELDDADDVEYDYVVVALGTQTAFYGIPGLEEHALTLKSLNDALEIHETVTEASKDATRSDPAQVVVGGAGLSGIQVAGEVAEFRDNHRAPIDVHLVEALDEIFPSGNEKARQYLRELLEEAGIQIHTGDPITEADAEQITFDEGKPLEYDVLVWTGGITGRDALADAELENEHNRVTTEANFQTSDERVFALGDAALIDQGDQPAPPTSQAAWQAAKVVGDNVVREMENRPLKTWEHNDKGTAISVGHDAVATGVDVLPVVDTFDGFPAKQLKKLTGAIWIANVTSWNEARKSWKSL</sequence>
<dbReference type="Gene3D" id="3.50.50.100">
    <property type="match status" value="1"/>
</dbReference>
<feature type="domain" description="FAD/NAD(P)-binding" evidence="6">
    <location>
        <begin position="4"/>
        <end position="303"/>
    </location>
</feature>